<gene>
    <name evidence="2" type="ORF">PoB_004957900</name>
</gene>
<reference evidence="2 3" key="1">
    <citation type="journal article" date="2021" name="Elife">
        <title>Chloroplast acquisition without the gene transfer in kleptoplastic sea slugs, Plakobranchus ocellatus.</title>
        <authorList>
            <person name="Maeda T."/>
            <person name="Takahashi S."/>
            <person name="Yoshida T."/>
            <person name="Shimamura S."/>
            <person name="Takaki Y."/>
            <person name="Nagai Y."/>
            <person name="Toyoda A."/>
            <person name="Suzuki Y."/>
            <person name="Arimoto A."/>
            <person name="Ishii H."/>
            <person name="Satoh N."/>
            <person name="Nishiyama T."/>
            <person name="Hasebe M."/>
            <person name="Maruyama T."/>
            <person name="Minagawa J."/>
            <person name="Obokata J."/>
            <person name="Shigenobu S."/>
        </authorList>
    </citation>
    <scope>NUCLEOTIDE SEQUENCE [LARGE SCALE GENOMIC DNA]</scope>
</reference>
<dbReference type="PANTHER" id="PTHR10801:SF0">
    <property type="entry name" value="DELTA(24)-STEROL REDUCTASE"/>
    <property type="match status" value="1"/>
</dbReference>
<dbReference type="PANTHER" id="PTHR10801">
    <property type="entry name" value="24-DEHYDROCHOLESTEROL REDUCTASE"/>
    <property type="match status" value="1"/>
</dbReference>
<evidence type="ECO:0000313" key="2">
    <source>
        <dbReference type="EMBL" id="GFO23074.1"/>
    </source>
</evidence>
<evidence type="ECO:0000313" key="3">
    <source>
        <dbReference type="Proteomes" id="UP000735302"/>
    </source>
</evidence>
<dbReference type="GO" id="GO:0005737">
    <property type="term" value="C:cytoplasm"/>
    <property type="evidence" value="ECO:0007669"/>
    <property type="project" value="TreeGrafter"/>
</dbReference>
<organism evidence="2 3">
    <name type="scientific">Plakobranchus ocellatus</name>
    <dbReference type="NCBI Taxonomy" id="259542"/>
    <lineage>
        <taxon>Eukaryota</taxon>
        <taxon>Metazoa</taxon>
        <taxon>Spiralia</taxon>
        <taxon>Lophotrochozoa</taxon>
        <taxon>Mollusca</taxon>
        <taxon>Gastropoda</taxon>
        <taxon>Heterobranchia</taxon>
        <taxon>Euthyneura</taxon>
        <taxon>Panpulmonata</taxon>
        <taxon>Sacoglossa</taxon>
        <taxon>Placobranchoidea</taxon>
        <taxon>Plakobranchidae</taxon>
        <taxon>Plakobranchus</taxon>
    </lineage>
</organism>
<dbReference type="InterPro" id="IPR040165">
    <property type="entry name" value="Diminuto-like"/>
</dbReference>
<sequence>MFLQDENPDLFYAIPWSHGTLGFLVAAELTIVPASKYVRMEYRPVKDQGELGRLLSDAEIYRDNQFVEALVYSRTEAVLMLGNMADDAEAGKINAIGDYHKPWFFKHVQGFLRSGPTVEYIPLRHYYHRHTRSIFWMLEDIIPFGNHPVFRWLFGWMVPPKISLLKLTQGETIKQMYEKYQVIQDMLVPMEELENSLDFFHQELNEGLVHPKGSQDQMYVDIGAYGTPKTQHFSTIPSTRKLEDFVSKVEGFQMLYADSYLSREQFRSMFDHSLYDRMRKQLDCEKAFPEIYDKVNRKART</sequence>
<dbReference type="Proteomes" id="UP000735302">
    <property type="component" value="Unassembled WGS sequence"/>
</dbReference>
<dbReference type="GO" id="GO:0008202">
    <property type="term" value="P:steroid metabolic process"/>
    <property type="evidence" value="ECO:0007669"/>
    <property type="project" value="TreeGrafter"/>
</dbReference>
<dbReference type="AlphaFoldDB" id="A0AAV4BSD2"/>
<keyword evidence="3" id="KW-1185">Reference proteome</keyword>
<comment type="caution">
    <text evidence="2">The sequence shown here is derived from an EMBL/GenBank/DDBJ whole genome shotgun (WGS) entry which is preliminary data.</text>
</comment>
<proteinExistence type="predicted"/>
<name>A0AAV4BSD2_9GAST</name>
<dbReference type="GO" id="GO:0016020">
    <property type="term" value="C:membrane"/>
    <property type="evidence" value="ECO:0007669"/>
    <property type="project" value="TreeGrafter"/>
</dbReference>
<keyword evidence="1" id="KW-0560">Oxidoreductase</keyword>
<dbReference type="GO" id="GO:0000246">
    <property type="term" value="F:Delta24(24-1) sterol reductase activity"/>
    <property type="evidence" value="ECO:0007669"/>
    <property type="project" value="TreeGrafter"/>
</dbReference>
<accession>A0AAV4BSD2</accession>
<dbReference type="EMBL" id="BLXT01005500">
    <property type="protein sequence ID" value="GFO23074.1"/>
    <property type="molecule type" value="Genomic_DNA"/>
</dbReference>
<protein>
    <submittedName>
        <fullName evidence="2">Delta(24)-sterol reductase-like</fullName>
    </submittedName>
</protein>
<evidence type="ECO:0000256" key="1">
    <source>
        <dbReference type="ARBA" id="ARBA00023002"/>
    </source>
</evidence>